<dbReference type="InterPro" id="IPR004360">
    <property type="entry name" value="Glyas_Fos-R_dOase_dom"/>
</dbReference>
<sequence>MCSVVHFEMPYKDRERAARFYAAAFGWNHQFLGPEMGDYMLVSTAPAGARPPVPPEAALGSINGGLFPFQADGPIHHPSVVIAVEDIHAAIQRVTQAGGKVLGEPMAIPGVGNYVAFCDTEGNHNSMLQPDMAAPDCPA</sequence>
<proteinExistence type="predicted"/>
<evidence type="ECO:0000313" key="2">
    <source>
        <dbReference type="EMBL" id="OOV09223.1"/>
    </source>
</evidence>
<dbReference type="InterPro" id="IPR037523">
    <property type="entry name" value="VOC_core"/>
</dbReference>
<dbReference type="PROSITE" id="PS51819">
    <property type="entry name" value="VOC"/>
    <property type="match status" value="1"/>
</dbReference>
<reference evidence="2 3" key="1">
    <citation type="submission" date="2017-01" db="EMBL/GenBank/DDBJ databases">
        <title>Genome sequencing of Rhodoferax fermentans JCM 7819.</title>
        <authorList>
            <person name="Kim Y.J."/>
            <person name="Farh M.E.-A."/>
            <person name="Yang D.-C."/>
        </authorList>
    </citation>
    <scope>NUCLEOTIDE SEQUENCE [LARGE SCALE GENOMIC DNA]</scope>
    <source>
        <strain evidence="2 3">JCM 7819</strain>
    </source>
</reference>
<dbReference type="EMBL" id="MTJN01000002">
    <property type="protein sequence ID" value="OOV09223.1"/>
    <property type="molecule type" value="Genomic_DNA"/>
</dbReference>
<organism evidence="2 3">
    <name type="scientific">Rhodoferax fermentans</name>
    <dbReference type="NCBI Taxonomy" id="28066"/>
    <lineage>
        <taxon>Bacteria</taxon>
        <taxon>Pseudomonadati</taxon>
        <taxon>Pseudomonadota</taxon>
        <taxon>Betaproteobacteria</taxon>
        <taxon>Burkholderiales</taxon>
        <taxon>Comamonadaceae</taxon>
        <taxon>Rhodoferax</taxon>
    </lineage>
</organism>
<dbReference type="OrthoDB" id="8776491at2"/>
<dbReference type="STRING" id="28066.RF819_16755"/>
<dbReference type="SUPFAM" id="SSF54593">
    <property type="entry name" value="Glyoxalase/Bleomycin resistance protein/Dihydroxybiphenyl dioxygenase"/>
    <property type="match status" value="1"/>
</dbReference>
<comment type="caution">
    <text evidence="2">The sequence shown here is derived from an EMBL/GenBank/DDBJ whole genome shotgun (WGS) entry which is preliminary data.</text>
</comment>
<dbReference type="AlphaFoldDB" id="A0A1T1AZ00"/>
<protein>
    <submittedName>
        <fullName evidence="2">Glyoxalase</fullName>
    </submittedName>
</protein>
<gene>
    <name evidence="2" type="ORF">RF819_16755</name>
</gene>
<dbReference type="PANTHER" id="PTHR33993">
    <property type="entry name" value="GLYOXALASE-RELATED"/>
    <property type="match status" value="1"/>
</dbReference>
<evidence type="ECO:0000259" key="1">
    <source>
        <dbReference type="PROSITE" id="PS51819"/>
    </source>
</evidence>
<dbReference type="Proteomes" id="UP000190750">
    <property type="component" value="Unassembled WGS sequence"/>
</dbReference>
<keyword evidence="3" id="KW-1185">Reference proteome</keyword>
<dbReference type="InterPro" id="IPR052164">
    <property type="entry name" value="Anthracycline_SecMetBiosynth"/>
</dbReference>
<name>A0A1T1AZ00_RHOFE</name>
<dbReference type="Gene3D" id="3.10.180.10">
    <property type="entry name" value="2,3-Dihydroxybiphenyl 1,2-Dioxygenase, domain 1"/>
    <property type="match status" value="1"/>
</dbReference>
<dbReference type="InterPro" id="IPR029068">
    <property type="entry name" value="Glyas_Bleomycin-R_OHBP_Dase"/>
</dbReference>
<evidence type="ECO:0000313" key="3">
    <source>
        <dbReference type="Proteomes" id="UP000190750"/>
    </source>
</evidence>
<feature type="domain" description="VOC" evidence="1">
    <location>
        <begin position="3"/>
        <end position="130"/>
    </location>
</feature>
<accession>A0A1T1AZ00</accession>
<dbReference type="Pfam" id="PF00903">
    <property type="entry name" value="Glyoxalase"/>
    <property type="match status" value="1"/>
</dbReference>